<proteinExistence type="predicted"/>
<gene>
    <name evidence="1" type="ORF">O6H91_12G048200</name>
</gene>
<dbReference type="EMBL" id="CM055103">
    <property type="protein sequence ID" value="KAJ7535840.1"/>
    <property type="molecule type" value="Genomic_DNA"/>
</dbReference>
<reference evidence="2" key="1">
    <citation type="journal article" date="2024" name="Proc. Natl. Acad. Sci. U.S.A.">
        <title>Extraordinary preservation of gene collinearity over three hundred million years revealed in homosporous lycophytes.</title>
        <authorList>
            <person name="Li C."/>
            <person name="Wickell D."/>
            <person name="Kuo L.Y."/>
            <person name="Chen X."/>
            <person name="Nie B."/>
            <person name="Liao X."/>
            <person name="Peng D."/>
            <person name="Ji J."/>
            <person name="Jenkins J."/>
            <person name="Williams M."/>
            <person name="Shu S."/>
            <person name="Plott C."/>
            <person name="Barry K."/>
            <person name="Rajasekar S."/>
            <person name="Grimwood J."/>
            <person name="Han X."/>
            <person name="Sun S."/>
            <person name="Hou Z."/>
            <person name="He W."/>
            <person name="Dai G."/>
            <person name="Sun C."/>
            <person name="Schmutz J."/>
            <person name="Leebens-Mack J.H."/>
            <person name="Li F.W."/>
            <person name="Wang L."/>
        </authorList>
    </citation>
    <scope>NUCLEOTIDE SEQUENCE [LARGE SCALE GENOMIC DNA]</scope>
    <source>
        <strain evidence="2">cv. PW_Plant_1</strain>
    </source>
</reference>
<organism evidence="1 2">
    <name type="scientific">Diphasiastrum complanatum</name>
    <name type="common">Issler's clubmoss</name>
    <name type="synonym">Lycopodium complanatum</name>
    <dbReference type="NCBI Taxonomy" id="34168"/>
    <lineage>
        <taxon>Eukaryota</taxon>
        <taxon>Viridiplantae</taxon>
        <taxon>Streptophyta</taxon>
        <taxon>Embryophyta</taxon>
        <taxon>Tracheophyta</taxon>
        <taxon>Lycopodiopsida</taxon>
        <taxon>Lycopodiales</taxon>
        <taxon>Lycopodiaceae</taxon>
        <taxon>Lycopodioideae</taxon>
        <taxon>Diphasiastrum</taxon>
    </lineage>
</organism>
<comment type="caution">
    <text evidence="1">The sequence shown here is derived from an EMBL/GenBank/DDBJ whole genome shotgun (WGS) entry which is preliminary data.</text>
</comment>
<sequence>MRYFSASEQQNTSDGRYEAGSDFPRPAVIPFQKNLANSIHLIGRIEKAPDIRYLESGKVCARSSIAVRKSTDQTIVQAGKILSRRFIFYFFAWGLEFLQQFLRLA</sequence>
<keyword evidence="2" id="KW-1185">Reference proteome</keyword>
<protein>
    <submittedName>
        <fullName evidence="1">Uncharacterized protein</fullName>
    </submittedName>
</protein>
<dbReference type="Proteomes" id="UP001162992">
    <property type="component" value="Chromosome 12"/>
</dbReference>
<name>A0ACC2C1F4_DIPCM</name>
<accession>A0ACC2C1F4</accession>
<evidence type="ECO:0000313" key="2">
    <source>
        <dbReference type="Proteomes" id="UP001162992"/>
    </source>
</evidence>
<evidence type="ECO:0000313" key="1">
    <source>
        <dbReference type="EMBL" id="KAJ7535840.1"/>
    </source>
</evidence>